<keyword evidence="1" id="KW-0812">Transmembrane</keyword>
<evidence type="ECO:0008006" key="4">
    <source>
        <dbReference type="Google" id="ProtNLM"/>
    </source>
</evidence>
<evidence type="ECO:0000256" key="1">
    <source>
        <dbReference type="SAM" id="Phobius"/>
    </source>
</evidence>
<dbReference type="Proteomes" id="UP000322545">
    <property type="component" value="Unassembled WGS sequence"/>
</dbReference>
<dbReference type="AlphaFoldDB" id="A0A1M7H609"/>
<evidence type="ECO:0000313" key="3">
    <source>
        <dbReference type="Proteomes" id="UP000322545"/>
    </source>
</evidence>
<proteinExistence type="predicted"/>
<feature type="transmembrane region" description="Helical" evidence="1">
    <location>
        <begin position="22"/>
        <end position="40"/>
    </location>
</feature>
<keyword evidence="3" id="KW-1185">Reference proteome</keyword>
<protein>
    <recommendedName>
        <fullName evidence="4">PAS domain-containing protein</fullName>
    </recommendedName>
</protein>
<feature type="transmembrane region" description="Helical" evidence="1">
    <location>
        <begin position="46"/>
        <end position="66"/>
    </location>
</feature>
<keyword evidence="1" id="KW-0472">Membrane</keyword>
<keyword evidence="1" id="KW-1133">Transmembrane helix</keyword>
<organism evidence="2 3">
    <name type="scientific">Roseovarius litoreus</name>
    <dbReference type="NCBI Taxonomy" id="1155722"/>
    <lineage>
        <taxon>Bacteria</taxon>
        <taxon>Pseudomonadati</taxon>
        <taxon>Pseudomonadota</taxon>
        <taxon>Alphaproteobacteria</taxon>
        <taxon>Rhodobacterales</taxon>
        <taxon>Roseobacteraceae</taxon>
        <taxon>Roseovarius</taxon>
    </lineage>
</organism>
<sequence>MAETTQFILPVRRAVTELRPRAGLLVLSAALFAATGWLLGPGPGQAVLFLVAGTLAMWAGWSHVIARAGQRVRDSARGAFSAILDHDGAPSLVADGDGRLVYVNPAAAEQLVTDRATTLVAALRACLADPGLILFRLESRAQATGAAQEDVVTRSGHLRISAHRVGDDLLLWRVEKSADRPQS</sequence>
<dbReference type="EMBL" id="FRCB01000005">
    <property type="protein sequence ID" value="SHM24014.1"/>
    <property type="molecule type" value="Genomic_DNA"/>
</dbReference>
<accession>A0A1M7H609</accession>
<evidence type="ECO:0000313" key="2">
    <source>
        <dbReference type="EMBL" id="SHM24014.1"/>
    </source>
</evidence>
<gene>
    <name evidence="2" type="ORF">SAMN05443432_105277</name>
</gene>
<name>A0A1M7H609_9RHOB</name>
<reference evidence="2 3" key="1">
    <citation type="submission" date="2016-11" db="EMBL/GenBank/DDBJ databases">
        <authorList>
            <person name="Varghese N."/>
            <person name="Submissions S."/>
        </authorList>
    </citation>
    <scope>NUCLEOTIDE SEQUENCE [LARGE SCALE GENOMIC DNA]</scope>
    <source>
        <strain evidence="2 3">DSM 28249</strain>
    </source>
</reference>